<comment type="similarity">
    <text evidence="1">Belongs to the phosphate/phosphite/phosphonate binding protein family.</text>
</comment>
<dbReference type="SUPFAM" id="SSF53850">
    <property type="entry name" value="Periplasmic binding protein-like II"/>
    <property type="match status" value="1"/>
</dbReference>
<keyword evidence="7" id="KW-1185">Reference proteome</keyword>
<dbReference type="Gene3D" id="3.40.190.10">
    <property type="entry name" value="Periplasmic binding protein-like II"/>
    <property type="match status" value="2"/>
</dbReference>
<name>A0AAW5WY10_9LACO</name>
<dbReference type="AlphaFoldDB" id="A0AAW5WY10"/>
<dbReference type="EMBL" id="JAKHEY010000007">
    <property type="protein sequence ID" value="MCZ9678572.1"/>
    <property type="molecule type" value="Genomic_DNA"/>
</dbReference>
<dbReference type="InterPro" id="IPR005770">
    <property type="entry name" value="PhnD"/>
</dbReference>
<dbReference type="InterPro" id="IPR001638">
    <property type="entry name" value="Solute-binding_3/MltF_N"/>
</dbReference>
<dbReference type="SMART" id="SM00062">
    <property type="entry name" value="PBPb"/>
    <property type="match status" value="1"/>
</dbReference>
<dbReference type="NCBIfam" id="TIGR01098">
    <property type="entry name" value="3A0109s03R"/>
    <property type="match status" value="1"/>
</dbReference>
<dbReference type="RefSeq" id="WP_269254852.1">
    <property type="nucleotide sequence ID" value="NZ_JAKHEY010000007.1"/>
</dbReference>
<dbReference type="PANTHER" id="PTHR35841">
    <property type="entry name" value="PHOSPHONATES-BINDING PERIPLASMIC PROTEIN"/>
    <property type="match status" value="1"/>
</dbReference>
<evidence type="ECO:0000259" key="4">
    <source>
        <dbReference type="SMART" id="SM00062"/>
    </source>
</evidence>
<dbReference type="PANTHER" id="PTHR35841:SF1">
    <property type="entry name" value="PHOSPHONATES-BINDING PERIPLASMIC PROTEIN"/>
    <property type="match status" value="1"/>
</dbReference>
<reference evidence="5 7" key="2">
    <citation type="submission" date="2022-01" db="EMBL/GenBank/DDBJ databases">
        <title>VMRC isolate genome collection.</title>
        <authorList>
            <person name="France M."/>
            <person name="Rutt L."/>
            <person name="Humphrys M."/>
            <person name="Ravel J."/>
        </authorList>
    </citation>
    <scope>NUCLEOTIDE SEQUENCE [LARGE SCALE GENOMIC DNA]</scope>
    <source>
        <strain evidence="5 7">C0172B4</strain>
    </source>
</reference>
<reference evidence="6" key="1">
    <citation type="submission" date="2022-01" db="EMBL/GenBank/DDBJ databases">
        <title>STING isolate genome collection.</title>
        <authorList>
            <person name="France M."/>
            <person name="Rutt L."/>
            <person name="Humphrys M."/>
            <person name="Ravel J."/>
        </authorList>
    </citation>
    <scope>NUCLEOTIDE SEQUENCE</scope>
    <source>
        <strain evidence="6">C0081E5</strain>
    </source>
</reference>
<evidence type="ECO:0000313" key="8">
    <source>
        <dbReference type="Proteomes" id="UP001211566"/>
    </source>
</evidence>
<evidence type="ECO:0000256" key="3">
    <source>
        <dbReference type="SAM" id="SignalP"/>
    </source>
</evidence>
<proteinExistence type="inferred from homology"/>
<evidence type="ECO:0000313" key="5">
    <source>
        <dbReference type="EMBL" id="MCZ3622391.1"/>
    </source>
</evidence>
<dbReference type="PROSITE" id="PS51257">
    <property type="entry name" value="PROKAR_LIPOPROTEIN"/>
    <property type="match status" value="1"/>
</dbReference>
<gene>
    <name evidence="5" type="ORF">L2772_05845</name>
    <name evidence="6" type="ORF">L2Z99_05675</name>
</gene>
<dbReference type="EMBL" id="JAKHPW010000006">
    <property type="protein sequence ID" value="MCZ3622391.1"/>
    <property type="molecule type" value="Genomic_DNA"/>
</dbReference>
<feature type="chain" id="PRO_5043689299" evidence="3">
    <location>
        <begin position="22"/>
        <end position="312"/>
    </location>
</feature>
<evidence type="ECO:0000256" key="1">
    <source>
        <dbReference type="ARBA" id="ARBA00007162"/>
    </source>
</evidence>
<comment type="caution">
    <text evidence="6">The sequence shown here is derived from an EMBL/GenBank/DDBJ whole genome shotgun (WGS) entry which is preliminary data.</text>
</comment>
<accession>A0AAW5WY10</accession>
<feature type="signal peptide" evidence="3">
    <location>
        <begin position="1"/>
        <end position="21"/>
    </location>
</feature>
<dbReference type="Proteomes" id="UP001211420">
    <property type="component" value="Unassembled WGS sequence"/>
</dbReference>
<organism evidence="6 8">
    <name type="scientific">Lactobacillus mulieris</name>
    <dbReference type="NCBI Taxonomy" id="2508708"/>
    <lineage>
        <taxon>Bacteria</taxon>
        <taxon>Bacillati</taxon>
        <taxon>Bacillota</taxon>
        <taxon>Bacilli</taxon>
        <taxon>Lactobacillales</taxon>
        <taxon>Lactobacillaceae</taxon>
        <taxon>Lactobacillus</taxon>
    </lineage>
</organism>
<evidence type="ECO:0000256" key="2">
    <source>
        <dbReference type="ARBA" id="ARBA00022729"/>
    </source>
</evidence>
<protein>
    <submittedName>
        <fullName evidence="6">Phosphate/phosphite/phosphonate ABC transporter substrate-binding protein</fullName>
    </submittedName>
</protein>
<dbReference type="GO" id="GO:0055085">
    <property type="term" value="P:transmembrane transport"/>
    <property type="evidence" value="ECO:0007669"/>
    <property type="project" value="InterPro"/>
</dbReference>
<dbReference type="CDD" id="cd01071">
    <property type="entry name" value="PBP2_PhnD_like"/>
    <property type="match status" value="1"/>
</dbReference>
<feature type="domain" description="Solute-binding protein family 3/N-terminal" evidence="4">
    <location>
        <begin position="41"/>
        <end position="291"/>
    </location>
</feature>
<dbReference type="Proteomes" id="UP001211566">
    <property type="component" value="Unassembled WGS sequence"/>
</dbReference>
<dbReference type="Pfam" id="PF12974">
    <property type="entry name" value="Phosphonate-bd"/>
    <property type="match status" value="1"/>
</dbReference>
<evidence type="ECO:0000313" key="6">
    <source>
        <dbReference type="EMBL" id="MCZ9678572.1"/>
    </source>
</evidence>
<evidence type="ECO:0000313" key="7">
    <source>
        <dbReference type="Proteomes" id="UP001211420"/>
    </source>
</evidence>
<keyword evidence="2 3" id="KW-0732">Signal</keyword>
<dbReference type="GO" id="GO:0043190">
    <property type="term" value="C:ATP-binding cassette (ABC) transporter complex"/>
    <property type="evidence" value="ECO:0007669"/>
    <property type="project" value="InterPro"/>
</dbReference>
<sequence>MKFKKIVVGALALLTAAVATACSSNNSSKSSSSTGYTPKKVLNVQFVPSSQASTLEAKAKPLESLLKKELGIPVKVTVSTSNNALVEAMSSHQVDVGFLPPDAYVLAHKRKIADVLLQAERYGYDEPSGKMNKTLMDKYRAMIVVKKGSKIKSWKDLKGKKIAVQESSSTSGYVYPVAELYKKGLNVVKDSTLTQVQGHDQAVLAVYNGDVDAAFVFADARNIAAKDTPQVMKDVVPIYFTKWIPNDTISVRSDMSQAYRTKLKKAFKNLMKTEKGKKIMSSIYSHMGYKDSKDSNFDVIRDYEKTIEKVTK</sequence>